<dbReference type="EMBL" id="LN868938">
    <property type="protein sequence ID" value="CRY76093.1"/>
    <property type="molecule type" value="Genomic_DNA"/>
</dbReference>
<sequence>MMDNTPVRSGEPQDTDPVIWPDPSPLAGWWADVMSSGTTQRPTNSSAQN</sequence>
<dbReference type="KEGG" id="nfr:ERS450000_01675"/>
<proteinExistence type="predicted"/>
<evidence type="ECO:0000313" key="3">
    <source>
        <dbReference type="Proteomes" id="UP000057820"/>
    </source>
</evidence>
<organism evidence="2 3">
    <name type="scientific">Nocardia farcinica</name>
    <dbReference type="NCBI Taxonomy" id="37329"/>
    <lineage>
        <taxon>Bacteria</taxon>
        <taxon>Bacillati</taxon>
        <taxon>Actinomycetota</taxon>
        <taxon>Actinomycetes</taxon>
        <taxon>Mycobacteriales</taxon>
        <taxon>Nocardiaceae</taxon>
        <taxon>Nocardia</taxon>
    </lineage>
</organism>
<gene>
    <name evidence="2" type="ORF">ERS450000_01675</name>
</gene>
<evidence type="ECO:0000256" key="1">
    <source>
        <dbReference type="SAM" id="MobiDB-lite"/>
    </source>
</evidence>
<dbReference type="Proteomes" id="UP000057820">
    <property type="component" value="Chromosome 1"/>
</dbReference>
<dbReference type="GeneID" id="61136708"/>
<protein>
    <submittedName>
        <fullName evidence="2">Uncharacterized protein</fullName>
    </submittedName>
</protein>
<evidence type="ECO:0000313" key="2">
    <source>
        <dbReference type="EMBL" id="CRY76093.1"/>
    </source>
</evidence>
<accession>A0A0H5NKP7</accession>
<reference evidence="3" key="1">
    <citation type="submission" date="2015-03" db="EMBL/GenBank/DDBJ databases">
        <authorList>
            <consortium name="Pathogen Informatics"/>
        </authorList>
    </citation>
    <scope>NUCLEOTIDE SEQUENCE [LARGE SCALE GENOMIC DNA]</scope>
    <source>
        <strain evidence="3">NCTC11134</strain>
    </source>
</reference>
<dbReference type="RefSeq" id="WP_157838381.1">
    <property type="nucleotide sequence ID" value="NZ_CAACYE020000001.1"/>
</dbReference>
<dbReference type="AlphaFoldDB" id="A0A0H5NKP7"/>
<feature type="region of interest" description="Disordered" evidence="1">
    <location>
        <begin position="1"/>
        <end position="27"/>
    </location>
</feature>
<name>A0A0H5NKP7_NOCFR</name>